<dbReference type="EMBL" id="JARJCN010000031">
    <property type="protein sequence ID" value="KAJ7086328.1"/>
    <property type="molecule type" value="Genomic_DNA"/>
</dbReference>
<dbReference type="Proteomes" id="UP001222325">
    <property type="component" value="Unassembled WGS sequence"/>
</dbReference>
<protein>
    <submittedName>
        <fullName evidence="2">Uncharacterized protein</fullName>
    </submittedName>
</protein>
<proteinExistence type="predicted"/>
<sequence>MSSYSYAPPGETAADLWAERSNFDGNLVTGVGYGVLLTITVQTLSSFLRLERSRVPWGLFAYVSCMFGLATLGLAGNAAFNQMVFVDKRAYPGGPNGVTAAYYSTAVNMMAFAAYILMNWMASGLVLWRFTMFWGTSFWLSVVPALMFLGSVGSSIVFLLAIACPWNAPLVALTLRAGIAYWALSLGLNVLLALSIAARLLLLRRSLLRLTGPAPALAHAAPYVGVAAMLVESAALYAVWGVLFLICFARGTPLQNVLVGGLGQVQGIAPVLIVFRVARGSAWSGATVHAAESAVFGPFSIGSHRVRESGSDSECMSLKSRVGGYESSFVGTDVDVDAEAEAEAEAEVEVRGEYDAPEMQAGIQGSLISVPPAVWGS</sequence>
<evidence type="ECO:0000256" key="1">
    <source>
        <dbReference type="SAM" id="Phobius"/>
    </source>
</evidence>
<feature type="transmembrane region" description="Helical" evidence="1">
    <location>
        <begin position="223"/>
        <end position="251"/>
    </location>
</feature>
<feature type="transmembrane region" description="Helical" evidence="1">
    <location>
        <begin position="59"/>
        <end position="80"/>
    </location>
</feature>
<feature type="transmembrane region" description="Helical" evidence="1">
    <location>
        <begin position="138"/>
        <end position="168"/>
    </location>
</feature>
<keyword evidence="1" id="KW-0812">Transmembrane</keyword>
<comment type="caution">
    <text evidence="2">The sequence shown here is derived from an EMBL/GenBank/DDBJ whole genome shotgun (WGS) entry which is preliminary data.</text>
</comment>
<keyword evidence="1" id="KW-0472">Membrane</keyword>
<accession>A0AAD6XL78</accession>
<evidence type="ECO:0000313" key="2">
    <source>
        <dbReference type="EMBL" id="KAJ7086328.1"/>
    </source>
</evidence>
<feature type="transmembrane region" description="Helical" evidence="1">
    <location>
        <begin position="100"/>
        <end position="118"/>
    </location>
</feature>
<feature type="transmembrane region" description="Helical" evidence="1">
    <location>
        <begin position="27"/>
        <end position="47"/>
    </location>
</feature>
<reference evidence="2" key="1">
    <citation type="submission" date="2023-03" db="EMBL/GenBank/DDBJ databases">
        <title>Massive genome expansion in bonnet fungi (Mycena s.s.) driven by repeated elements and novel gene families across ecological guilds.</title>
        <authorList>
            <consortium name="Lawrence Berkeley National Laboratory"/>
            <person name="Harder C.B."/>
            <person name="Miyauchi S."/>
            <person name="Viragh M."/>
            <person name="Kuo A."/>
            <person name="Thoen E."/>
            <person name="Andreopoulos B."/>
            <person name="Lu D."/>
            <person name="Skrede I."/>
            <person name="Drula E."/>
            <person name="Henrissat B."/>
            <person name="Morin E."/>
            <person name="Kohler A."/>
            <person name="Barry K."/>
            <person name="LaButti K."/>
            <person name="Morin E."/>
            <person name="Salamov A."/>
            <person name="Lipzen A."/>
            <person name="Mereny Z."/>
            <person name="Hegedus B."/>
            <person name="Baldrian P."/>
            <person name="Stursova M."/>
            <person name="Weitz H."/>
            <person name="Taylor A."/>
            <person name="Grigoriev I.V."/>
            <person name="Nagy L.G."/>
            <person name="Martin F."/>
            <person name="Kauserud H."/>
        </authorList>
    </citation>
    <scope>NUCLEOTIDE SEQUENCE</scope>
    <source>
        <strain evidence="2">CBHHK173m</strain>
    </source>
</reference>
<keyword evidence="1" id="KW-1133">Transmembrane helix</keyword>
<keyword evidence="3" id="KW-1185">Reference proteome</keyword>
<feature type="transmembrane region" description="Helical" evidence="1">
    <location>
        <begin position="180"/>
        <end position="202"/>
    </location>
</feature>
<organism evidence="2 3">
    <name type="scientific">Mycena belliarum</name>
    <dbReference type="NCBI Taxonomy" id="1033014"/>
    <lineage>
        <taxon>Eukaryota</taxon>
        <taxon>Fungi</taxon>
        <taxon>Dikarya</taxon>
        <taxon>Basidiomycota</taxon>
        <taxon>Agaricomycotina</taxon>
        <taxon>Agaricomycetes</taxon>
        <taxon>Agaricomycetidae</taxon>
        <taxon>Agaricales</taxon>
        <taxon>Marasmiineae</taxon>
        <taxon>Mycenaceae</taxon>
        <taxon>Mycena</taxon>
    </lineage>
</organism>
<gene>
    <name evidence="2" type="ORF">B0H15DRAFT_931411</name>
</gene>
<name>A0AAD6XL78_9AGAR</name>
<evidence type="ECO:0000313" key="3">
    <source>
        <dbReference type="Proteomes" id="UP001222325"/>
    </source>
</evidence>
<dbReference type="AlphaFoldDB" id="A0AAD6XL78"/>